<feature type="compositionally biased region" description="Polar residues" evidence="1">
    <location>
        <begin position="30"/>
        <end position="50"/>
    </location>
</feature>
<proteinExistence type="predicted"/>
<organism evidence="2 3">
    <name type="scientific">Choiromyces venosus 120613-1</name>
    <dbReference type="NCBI Taxonomy" id="1336337"/>
    <lineage>
        <taxon>Eukaryota</taxon>
        <taxon>Fungi</taxon>
        <taxon>Dikarya</taxon>
        <taxon>Ascomycota</taxon>
        <taxon>Pezizomycotina</taxon>
        <taxon>Pezizomycetes</taxon>
        <taxon>Pezizales</taxon>
        <taxon>Tuberaceae</taxon>
        <taxon>Choiromyces</taxon>
    </lineage>
</organism>
<sequence>MYSVVELGEISPRKRSSLRSPTKHIETAHSKPTASTSSPRLPTKHTQSSPHKWLLPGFTNRARRDNAKQRLLFAFTNKPMVSDPKRPWCPVGTYQTSVPGVPGMVSQAVGQERPYFGKTAV</sequence>
<name>A0A3N4JIW7_9PEZI</name>
<accession>A0A3N4JIW7</accession>
<reference evidence="2 3" key="1">
    <citation type="journal article" date="2018" name="Nat. Ecol. Evol.">
        <title>Pezizomycetes genomes reveal the molecular basis of ectomycorrhizal truffle lifestyle.</title>
        <authorList>
            <person name="Murat C."/>
            <person name="Payen T."/>
            <person name="Noel B."/>
            <person name="Kuo A."/>
            <person name="Morin E."/>
            <person name="Chen J."/>
            <person name="Kohler A."/>
            <person name="Krizsan K."/>
            <person name="Balestrini R."/>
            <person name="Da Silva C."/>
            <person name="Montanini B."/>
            <person name="Hainaut M."/>
            <person name="Levati E."/>
            <person name="Barry K.W."/>
            <person name="Belfiori B."/>
            <person name="Cichocki N."/>
            <person name="Clum A."/>
            <person name="Dockter R.B."/>
            <person name="Fauchery L."/>
            <person name="Guy J."/>
            <person name="Iotti M."/>
            <person name="Le Tacon F."/>
            <person name="Lindquist E.A."/>
            <person name="Lipzen A."/>
            <person name="Malagnac F."/>
            <person name="Mello A."/>
            <person name="Molinier V."/>
            <person name="Miyauchi S."/>
            <person name="Poulain J."/>
            <person name="Riccioni C."/>
            <person name="Rubini A."/>
            <person name="Sitrit Y."/>
            <person name="Splivallo R."/>
            <person name="Traeger S."/>
            <person name="Wang M."/>
            <person name="Zifcakova L."/>
            <person name="Wipf D."/>
            <person name="Zambonelli A."/>
            <person name="Paolocci F."/>
            <person name="Nowrousian M."/>
            <person name="Ottonello S."/>
            <person name="Baldrian P."/>
            <person name="Spatafora J.W."/>
            <person name="Henrissat B."/>
            <person name="Nagy L.G."/>
            <person name="Aury J.M."/>
            <person name="Wincker P."/>
            <person name="Grigoriev I.V."/>
            <person name="Bonfante P."/>
            <person name="Martin F.M."/>
        </authorList>
    </citation>
    <scope>NUCLEOTIDE SEQUENCE [LARGE SCALE GENOMIC DNA]</scope>
    <source>
        <strain evidence="2 3">120613-1</strain>
    </source>
</reference>
<dbReference type="Proteomes" id="UP000276215">
    <property type="component" value="Unassembled WGS sequence"/>
</dbReference>
<protein>
    <submittedName>
        <fullName evidence="2">Uncharacterized protein</fullName>
    </submittedName>
</protein>
<evidence type="ECO:0000256" key="1">
    <source>
        <dbReference type="SAM" id="MobiDB-lite"/>
    </source>
</evidence>
<evidence type="ECO:0000313" key="2">
    <source>
        <dbReference type="EMBL" id="RPA96350.1"/>
    </source>
</evidence>
<keyword evidence="3" id="KW-1185">Reference proteome</keyword>
<feature type="region of interest" description="Disordered" evidence="1">
    <location>
        <begin position="1"/>
        <end position="61"/>
    </location>
</feature>
<dbReference type="EMBL" id="ML120415">
    <property type="protein sequence ID" value="RPA96350.1"/>
    <property type="molecule type" value="Genomic_DNA"/>
</dbReference>
<dbReference type="AlphaFoldDB" id="A0A3N4JIW7"/>
<gene>
    <name evidence="2" type="ORF">L873DRAFT_1845452</name>
</gene>
<evidence type="ECO:0000313" key="3">
    <source>
        <dbReference type="Proteomes" id="UP000276215"/>
    </source>
</evidence>